<evidence type="ECO:0000256" key="11">
    <source>
        <dbReference type="RuleBase" id="RU004136"/>
    </source>
</evidence>
<evidence type="ECO:0000259" key="13">
    <source>
        <dbReference type="Pfam" id="PF02875"/>
    </source>
</evidence>
<dbReference type="HAMAP" id="MF_02019">
    <property type="entry name" value="MurF"/>
    <property type="match status" value="1"/>
</dbReference>
<dbReference type="Gene3D" id="3.40.1390.10">
    <property type="entry name" value="MurE/MurF, N-terminal domain"/>
    <property type="match status" value="1"/>
</dbReference>
<comment type="similarity">
    <text evidence="10">Belongs to the MurCDEF family. MurF subfamily.</text>
</comment>
<dbReference type="PANTHER" id="PTHR43024">
    <property type="entry name" value="UDP-N-ACETYLMURAMOYL-TRIPEPTIDE--D-ALANYL-D-ALANINE LIGASE"/>
    <property type="match status" value="1"/>
</dbReference>
<organism evidence="15 16">
    <name type="scientific">Olivibacter ginsenosidimutans</name>
    <dbReference type="NCBI Taxonomy" id="1176537"/>
    <lineage>
        <taxon>Bacteria</taxon>
        <taxon>Pseudomonadati</taxon>
        <taxon>Bacteroidota</taxon>
        <taxon>Sphingobacteriia</taxon>
        <taxon>Sphingobacteriales</taxon>
        <taxon>Sphingobacteriaceae</taxon>
        <taxon>Olivibacter</taxon>
    </lineage>
</organism>
<dbReference type="PANTHER" id="PTHR43024:SF1">
    <property type="entry name" value="UDP-N-ACETYLMURAMOYL-TRIPEPTIDE--D-ALANYL-D-ALANINE LIGASE"/>
    <property type="match status" value="1"/>
</dbReference>
<evidence type="ECO:0000256" key="5">
    <source>
        <dbReference type="ARBA" id="ARBA00022840"/>
    </source>
</evidence>
<keyword evidence="5 10" id="KW-0067">ATP-binding</keyword>
<evidence type="ECO:0000256" key="6">
    <source>
        <dbReference type="ARBA" id="ARBA00022960"/>
    </source>
</evidence>
<evidence type="ECO:0000259" key="14">
    <source>
        <dbReference type="Pfam" id="PF08245"/>
    </source>
</evidence>
<dbReference type="Pfam" id="PF08245">
    <property type="entry name" value="Mur_ligase_M"/>
    <property type="match status" value="1"/>
</dbReference>
<evidence type="ECO:0000256" key="10">
    <source>
        <dbReference type="HAMAP-Rule" id="MF_02019"/>
    </source>
</evidence>
<keyword evidence="4 10" id="KW-0547">Nucleotide-binding</keyword>
<dbReference type="EC" id="6.3.2.10" evidence="10 11"/>
<evidence type="ECO:0000256" key="2">
    <source>
        <dbReference type="ARBA" id="ARBA00022598"/>
    </source>
</evidence>
<feature type="domain" description="Mur ligase C-terminal" evidence="13">
    <location>
        <begin position="309"/>
        <end position="426"/>
    </location>
</feature>
<evidence type="ECO:0000313" key="15">
    <source>
        <dbReference type="EMBL" id="GAA4782186.1"/>
    </source>
</evidence>
<dbReference type="Pfam" id="PF02875">
    <property type="entry name" value="Mur_ligase_C"/>
    <property type="match status" value="1"/>
</dbReference>
<dbReference type="InterPro" id="IPR004101">
    <property type="entry name" value="Mur_ligase_C"/>
</dbReference>
<dbReference type="SUPFAM" id="SSF63418">
    <property type="entry name" value="MurE/MurF N-terminal domain"/>
    <property type="match status" value="1"/>
</dbReference>
<comment type="catalytic activity">
    <reaction evidence="10 11">
        <text>D-alanyl-D-alanine + UDP-N-acetyl-alpha-D-muramoyl-L-alanyl-gamma-D-glutamyl-meso-2,6-diaminopimelate + ATP = UDP-N-acetyl-alpha-D-muramoyl-L-alanyl-gamma-D-glutamyl-meso-2,6-diaminopimeloyl-D-alanyl-D-alanine + ADP + phosphate + H(+)</text>
        <dbReference type="Rhea" id="RHEA:28374"/>
        <dbReference type="ChEBI" id="CHEBI:15378"/>
        <dbReference type="ChEBI" id="CHEBI:30616"/>
        <dbReference type="ChEBI" id="CHEBI:43474"/>
        <dbReference type="ChEBI" id="CHEBI:57822"/>
        <dbReference type="ChEBI" id="CHEBI:61386"/>
        <dbReference type="ChEBI" id="CHEBI:83905"/>
        <dbReference type="ChEBI" id="CHEBI:456216"/>
        <dbReference type="EC" id="6.3.2.10"/>
    </reaction>
</comment>
<keyword evidence="7 10" id="KW-0573">Peptidoglycan synthesis</keyword>
<dbReference type="InterPro" id="IPR036565">
    <property type="entry name" value="Mur-like_cat_sf"/>
</dbReference>
<evidence type="ECO:0000256" key="9">
    <source>
        <dbReference type="ARBA" id="ARBA00023316"/>
    </source>
</evidence>
<reference evidence="16" key="1">
    <citation type="journal article" date="2019" name="Int. J. Syst. Evol. Microbiol.">
        <title>The Global Catalogue of Microorganisms (GCM) 10K type strain sequencing project: providing services to taxonomists for standard genome sequencing and annotation.</title>
        <authorList>
            <consortium name="The Broad Institute Genomics Platform"/>
            <consortium name="The Broad Institute Genome Sequencing Center for Infectious Disease"/>
            <person name="Wu L."/>
            <person name="Ma J."/>
        </authorList>
    </citation>
    <scope>NUCLEOTIDE SEQUENCE [LARGE SCALE GENOMIC DNA]</scope>
    <source>
        <strain evidence="16">JCM 18200</strain>
    </source>
</reference>
<keyword evidence="1 10" id="KW-0963">Cytoplasm</keyword>
<dbReference type="InterPro" id="IPR051046">
    <property type="entry name" value="MurCDEF_CellWall_CoF430Synth"/>
</dbReference>
<evidence type="ECO:0000313" key="16">
    <source>
        <dbReference type="Proteomes" id="UP001501411"/>
    </source>
</evidence>
<feature type="binding site" evidence="10">
    <location>
        <begin position="97"/>
        <end position="103"/>
    </location>
    <ligand>
        <name>ATP</name>
        <dbReference type="ChEBI" id="CHEBI:30616"/>
    </ligand>
</feature>
<protein>
    <recommendedName>
        <fullName evidence="10 11">UDP-N-acetylmuramoyl-tripeptide--D-alanyl-D-alanine ligase</fullName>
        <ecNumber evidence="10 11">6.3.2.10</ecNumber>
    </recommendedName>
    <alternativeName>
        <fullName evidence="10">D-alanyl-D-alanine-adding enzyme</fullName>
    </alternativeName>
</protein>
<proteinExistence type="inferred from homology"/>
<gene>
    <name evidence="10" type="primary">murF</name>
    <name evidence="15" type="ORF">GCM10023231_07270</name>
</gene>
<sequence>MDILALYHLFQQHPIVTTDTRKIAPGSLFFALKGATFNGNQFAAQALSSGAAFAIIDDPAYQLNDRCIVVDDVLATLQVLARYHRDQLQIPIIGITGTNGKTTTKELIFAVLSQKFATYATKGNLNNHIGVPLSILEITSNTAIGIIEMGANHVGEIAFLCSIAKPTCGLITNVGKAHLEGFGSFEGVKQAKGELYSWLEAHKGVVFLQRDNHHLLAMANNRTFKHMITYGLDQHNQVSGTVTSSNPTLNLVWESVKTFGCSAKEISSNLTGAYNLENILAAIAIGLYFGLSPEEINNGIRSYQPTNNRSQLVTTENNTIISDYYNANASSMRAALDNLASMPHGKKAVILGDMFELGKDAPEEHRHIIERVNAMDLYRSIFVGKDFYAQKAKGNAANEFYETLDAAKEGLFASPIKDALVLLKASRGMAFEGLLMHL</sequence>
<dbReference type="InterPro" id="IPR000713">
    <property type="entry name" value="Mur_ligase_N"/>
</dbReference>
<dbReference type="GO" id="GO:0016874">
    <property type="term" value="F:ligase activity"/>
    <property type="evidence" value="ECO:0007669"/>
    <property type="project" value="UniProtKB-KW"/>
</dbReference>
<comment type="pathway">
    <text evidence="10 11">Cell wall biogenesis; peptidoglycan biosynthesis.</text>
</comment>
<comment type="subcellular location">
    <subcellularLocation>
        <location evidence="10 11">Cytoplasm</location>
    </subcellularLocation>
</comment>
<dbReference type="NCBIfam" id="TIGR01143">
    <property type="entry name" value="murF"/>
    <property type="match status" value="1"/>
</dbReference>
<evidence type="ECO:0000256" key="7">
    <source>
        <dbReference type="ARBA" id="ARBA00022984"/>
    </source>
</evidence>
<name>A0ABP9AL85_9SPHI</name>
<dbReference type="RefSeq" id="WP_345230351.1">
    <property type="nucleotide sequence ID" value="NZ_BAABIQ010000005.1"/>
</dbReference>
<keyword evidence="3 10" id="KW-0132">Cell division</keyword>
<comment type="caution">
    <text evidence="15">The sequence shown here is derived from an EMBL/GenBank/DDBJ whole genome shotgun (WGS) entry which is preliminary data.</text>
</comment>
<feature type="domain" description="Mur ligase N-terminal catalytic" evidence="12">
    <location>
        <begin position="15"/>
        <end position="70"/>
    </location>
</feature>
<dbReference type="Gene3D" id="3.90.190.20">
    <property type="entry name" value="Mur ligase, C-terminal domain"/>
    <property type="match status" value="1"/>
</dbReference>
<dbReference type="EMBL" id="BAABIQ010000005">
    <property type="protein sequence ID" value="GAA4782186.1"/>
    <property type="molecule type" value="Genomic_DNA"/>
</dbReference>
<dbReference type="InterPro" id="IPR013221">
    <property type="entry name" value="Mur_ligase_cen"/>
</dbReference>
<evidence type="ECO:0000259" key="12">
    <source>
        <dbReference type="Pfam" id="PF01225"/>
    </source>
</evidence>
<keyword evidence="6 10" id="KW-0133">Cell shape</keyword>
<keyword evidence="8 10" id="KW-0131">Cell cycle</keyword>
<dbReference type="Proteomes" id="UP001501411">
    <property type="component" value="Unassembled WGS sequence"/>
</dbReference>
<keyword evidence="16" id="KW-1185">Reference proteome</keyword>
<keyword evidence="9 10" id="KW-0961">Cell wall biogenesis/degradation</keyword>
<evidence type="ECO:0000256" key="3">
    <source>
        <dbReference type="ARBA" id="ARBA00022618"/>
    </source>
</evidence>
<evidence type="ECO:0000256" key="1">
    <source>
        <dbReference type="ARBA" id="ARBA00022490"/>
    </source>
</evidence>
<feature type="domain" description="Mur ligase central" evidence="14">
    <location>
        <begin position="95"/>
        <end position="285"/>
    </location>
</feature>
<dbReference type="InterPro" id="IPR005863">
    <property type="entry name" value="UDP-N-AcMur_synth"/>
</dbReference>
<dbReference type="SUPFAM" id="SSF53244">
    <property type="entry name" value="MurD-like peptide ligases, peptide-binding domain"/>
    <property type="match status" value="1"/>
</dbReference>
<dbReference type="InterPro" id="IPR036615">
    <property type="entry name" value="Mur_ligase_C_dom_sf"/>
</dbReference>
<keyword evidence="2 10" id="KW-0436">Ligase</keyword>
<dbReference type="InterPro" id="IPR035911">
    <property type="entry name" value="MurE/MurF_N"/>
</dbReference>
<dbReference type="Pfam" id="PF01225">
    <property type="entry name" value="Mur_ligase"/>
    <property type="match status" value="1"/>
</dbReference>
<evidence type="ECO:0000256" key="8">
    <source>
        <dbReference type="ARBA" id="ARBA00023306"/>
    </source>
</evidence>
<dbReference type="SUPFAM" id="SSF53623">
    <property type="entry name" value="MurD-like peptide ligases, catalytic domain"/>
    <property type="match status" value="1"/>
</dbReference>
<evidence type="ECO:0000256" key="4">
    <source>
        <dbReference type="ARBA" id="ARBA00022741"/>
    </source>
</evidence>
<accession>A0ABP9AL85</accession>
<comment type="function">
    <text evidence="10 11">Involved in cell wall formation. Catalyzes the final step in the synthesis of UDP-N-acetylmuramoyl-pentapeptide, the precursor of murein.</text>
</comment>
<dbReference type="Gene3D" id="3.40.1190.10">
    <property type="entry name" value="Mur-like, catalytic domain"/>
    <property type="match status" value="1"/>
</dbReference>